<accession>A0AAW6AWU5</accession>
<evidence type="ECO:0000313" key="1">
    <source>
        <dbReference type="EMBL" id="MCK0086484.1"/>
    </source>
</evidence>
<dbReference type="GeneID" id="57970324"/>
<organism evidence="2 3">
    <name type="scientific">Clostridium symbiosum</name>
    <name type="common">Bacteroides symbiosus</name>
    <dbReference type="NCBI Taxonomy" id="1512"/>
    <lineage>
        <taxon>Bacteria</taxon>
        <taxon>Bacillati</taxon>
        <taxon>Bacillota</taxon>
        <taxon>Clostridia</taxon>
        <taxon>Lachnospirales</taxon>
        <taxon>Lachnospiraceae</taxon>
        <taxon>Otoolea</taxon>
    </lineage>
</organism>
<dbReference type="Proteomes" id="UP001203136">
    <property type="component" value="Unassembled WGS sequence"/>
</dbReference>
<sequence length="266" mass="31181">MRARIFDKASQTFYRSEIYGIVNFGGDRYIAGKCEGGKQIFYLIDYLDYTSEPPYRVNVECIDSNPLPEGMQWEYRQKEELLDLNLILEKKYHHPPLLSFRGCPFLLEQKEWLAELTARRKLPDYRADAVVPDTKLQGWNYIEDSCDINSLMDYFGGFHDSVIREIHYESGDYMEGGTMYLSPSCAKKLRMVFDSSWANSIEIVFESVRLLRLVPPGENYLGDLFNASIFIDNLEVYFYDEYLKERPKSHDGTWVKALGMRWRVIV</sequence>
<name>A0AAW6AWU5_CLOSY</name>
<dbReference type="EMBL" id="JAQLGM010000044">
    <property type="protein sequence ID" value="MDB2001642.1"/>
    <property type="molecule type" value="Genomic_DNA"/>
</dbReference>
<evidence type="ECO:0000313" key="3">
    <source>
        <dbReference type="Proteomes" id="UP001300871"/>
    </source>
</evidence>
<dbReference type="AlphaFoldDB" id="A0AAW6AWU5"/>
<gene>
    <name evidence="1" type="ORF">K5I21_11500</name>
    <name evidence="2" type="ORF">PM006_15665</name>
</gene>
<evidence type="ECO:0000313" key="2">
    <source>
        <dbReference type="EMBL" id="MDB2001642.1"/>
    </source>
</evidence>
<comment type="caution">
    <text evidence="2">The sequence shown here is derived from an EMBL/GenBank/DDBJ whole genome shotgun (WGS) entry which is preliminary data.</text>
</comment>
<reference evidence="1" key="1">
    <citation type="journal article" date="2022" name="Cell Host Microbe">
        <title>Colonization of the live biotherapeutic product VE303 and modulation of the microbiota and metabolites in healthy volunteers.</title>
        <authorList>
            <person name="Dsouza M."/>
            <person name="Menon R."/>
            <person name="Crossette E."/>
            <person name="Bhattarai S.K."/>
            <person name="Schneider J."/>
            <person name="Kim Y.G."/>
            <person name="Reddy S."/>
            <person name="Caballero S."/>
            <person name="Felix C."/>
            <person name="Cornacchione L."/>
            <person name="Hendrickson J."/>
            <person name="Watson A.R."/>
            <person name="Minot S.S."/>
            <person name="Greenfield N."/>
            <person name="Schopf L."/>
            <person name="Szabady R."/>
            <person name="Patarroyo J."/>
            <person name="Smith W."/>
            <person name="Harrison P."/>
            <person name="Kuijper E.J."/>
            <person name="Kelly C.P."/>
            <person name="Olle B."/>
            <person name="Bobilev D."/>
            <person name="Silber J.L."/>
            <person name="Bucci V."/>
            <person name="Roberts B."/>
            <person name="Faith J."/>
            <person name="Norman J.M."/>
        </authorList>
    </citation>
    <scope>NUCLEOTIDE SEQUENCE</scope>
    <source>
        <strain evidence="1">VE303-04</strain>
    </source>
</reference>
<reference evidence="2" key="2">
    <citation type="submission" date="2023-01" db="EMBL/GenBank/DDBJ databases">
        <title>Human gut microbiome strain richness.</title>
        <authorList>
            <person name="Chen-Liaw A."/>
        </authorList>
    </citation>
    <scope>NUCLEOTIDE SEQUENCE</scope>
    <source>
        <strain evidence="2">B1_m1001713B170214d0_201011</strain>
    </source>
</reference>
<dbReference type="EMBL" id="JAINVB010000001">
    <property type="protein sequence ID" value="MCK0086484.1"/>
    <property type="molecule type" value="Genomic_DNA"/>
</dbReference>
<dbReference type="Proteomes" id="UP001300871">
    <property type="component" value="Unassembled WGS sequence"/>
</dbReference>
<dbReference type="RefSeq" id="WP_003498644.1">
    <property type="nucleotide sequence ID" value="NZ_BAABZD010000014.1"/>
</dbReference>
<protein>
    <submittedName>
        <fullName evidence="2">Uncharacterized protein</fullName>
    </submittedName>
</protein>
<proteinExistence type="predicted"/>